<name>A0A815FAX0_9BILA</name>
<evidence type="ECO:0000313" key="2">
    <source>
        <dbReference type="EMBL" id="CAF4166784.1"/>
    </source>
</evidence>
<evidence type="ECO:0008006" key="4">
    <source>
        <dbReference type="Google" id="ProtNLM"/>
    </source>
</evidence>
<dbReference type="SUPFAM" id="SSF52047">
    <property type="entry name" value="RNI-like"/>
    <property type="match status" value="1"/>
</dbReference>
<dbReference type="Proteomes" id="UP000681722">
    <property type="component" value="Unassembled WGS sequence"/>
</dbReference>
<dbReference type="AlphaFoldDB" id="A0A815FAX0"/>
<gene>
    <name evidence="1" type="ORF">GPM918_LOCUS29471</name>
    <name evidence="2" type="ORF">SRO942_LOCUS30052</name>
</gene>
<dbReference type="OrthoDB" id="10000669at2759"/>
<accession>A0A815FAX0</accession>
<dbReference type="Gene3D" id="3.80.10.10">
    <property type="entry name" value="Ribonuclease Inhibitor"/>
    <property type="match status" value="1"/>
</dbReference>
<comment type="caution">
    <text evidence="1">The sequence shown here is derived from an EMBL/GenBank/DDBJ whole genome shotgun (WGS) entry which is preliminary data.</text>
</comment>
<evidence type="ECO:0000313" key="3">
    <source>
        <dbReference type="Proteomes" id="UP000663829"/>
    </source>
</evidence>
<proteinExistence type="predicted"/>
<dbReference type="EMBL" id="CAJOBC010047653">
    <property type="protein sequence ID" value="CAF4166784.1"/>
    <property type="molecule type" value="Genomic_DNA"/>
</dbReference>
<dbReference type="EMBL" id="CAJNOQ010013403">
    <property type="protein sequence ID" value="CAF1320995.1"/>
    <property type="molecule type" value="Genomic_DNA"/>
</dbReference>
<dbReference type="Proteomes" id="UP000663829">
    <property type="component" value="Unassembled WGS sequence"/>
</dbReference>
<protein>
    <recommendedName>
        <fullName evidence="4">F-box domain-containing protein</fullName>
    </recommendedName>
</protein>
<keyword evidence="3" id="KW-1185">Reference proteome</keyword>
<sequence length="327" mass="39063">MDKIFPIEIFLEIFQYISVVDLYYSWYNLNSRINLILADVKLSIDLSSDISQNVYKRLYEQSISELHHQIYYIRQYCPLIPNINQFINVRTLIIHYPSSDQLKQIKPTIFKYLTCLCIQYSPCSSKEYEHLCRLLFSGQFYFLKKCHLSYINEIKTIITSTSNIQSLTIAKCNKNDLYLIIKYLEKLKYLSVGIIKDETLATVTLKHLPSIISRKLTTLKLVIHKYQMHFYEFEYIASYLPNLNYLFVKAFDNEHLNFNRWQHVLSANLLKLFQFDCYFKMDRKPRIIPDINQIRQQHPLFTEIKCDDSGEGICFYTNVNAIPKFYW</sequence>
<dbReference type="InterPro" id="IPR032675">
    <property type="entry name" value="LRR_dom_sf"/>
</dbReference>
<reference evidence="1" key="1">
    <citation type="submission" date="2021-02" db="EMBL/GenBank/DDBJ databases">
        <authorList>
            <person name="Nowell W R."/>
        </authorList>
    </citation>
    <scope>NUCLEOTIDE SEQUENCE</scope>
</reference>
<evidence type="ECO:0000313" key="1">
    <source>
        <dbReference type="EMBL" id="CAF1320995.1"/>
    </source>
</evidence>
<organism evidence="1 3">
    <name type="scientific">Didymodactylos carnosus</name>
    <dbReference type="NCBI Taxonomy" id="1234261"/>
    <lineage>
        <taxon>Eukaryota</taxon>
        <taxon>Metazoa</taxon>
        <taxon>Spiralia</taxon>
        <taxon>Gnathifera</taxon>
        <taxon>Rotifera</taxon>
        <taxon>Eurotatoria</taxon>
        <taxon>Bdelloidea</taxon>
        <taxon>Philodinida</taxon>
        <taxon>Philodinidae</taxon>
        <taxon>Didymodactylos</taxon>
    </lineage>
</organism>